<keyword evidence="3 6" id="KW-0547">Nucleotide-binding</keyword>
<evidence type="ECO:0000256" key="6">
    <source>
        <dbReference type="HAMAP-Rule" id="MF_00137"/>
    </source>
</evidence>
<comment type="catalytic activity">
    <reaction evidence="6">
        <text>5-amino-1-(5-phospho-D-ribosyl)imidazole-4-carboxylate + L-aspartate + ATP = (2S)-2-[5-amino-1-(5-phospho-beta-D-ribosyl)imidazole-4-carboxamido]succinate + ADP + phosphate + 2 H(+)</text>
        <dbReference type="Rhea" id="RHEA:22628"/>
        <dbReference type="ChEBI" id="CHEBI:15378"/>
        <dbReference type="ChEBI" id="CHEBI:29991"/>
        <dbReference type="ChEBI" id="CHEBI:30616"/>
        <dbReference type="ChEBI" id="CHEBI:43474"/>
        <dbReference type="ChEBI" id="CHEBI:58443"/>
        <dbReference type="ChEBI" id="CHEBI:77657"/>
        <dbReference type="ChEBI" id="CHEBI:456216"/>
        <dbReference type="EC" id="6.3.2.6"/>
    </reaction>
</comment>
<comment type="similarity">
    <text evidence="6">Belongs to the SAICAR synthetase family.</text>
</comment>
<protein>
    <recommendedName>
        <fullName evidence="6">Phosphoribosylaminoimidazole-succinocarboxamide synthase</fullName>
        <ecNumber evidence="6">6.3.2.6</ecNumber>
    </recommendedName>
    <alternativeName>
        <fullName evidence="6">SAICAR synthetase</fullName>
    </alternativeName>
</protein>
<keyword evidence="2 6" id="KW-0436">Ligase</keyword>
<dbReference type="PANTHER" id="PTHR43599">
    <property type="entry name" value="MULTIFUNCTIONAL PROTEIN ADE2"/>
    <property type="match status" value="1"/>
</dbReference>
<dbReference type="InterPro" id="IPR028923">
    <property type="entry name" value="SAICAR_synt/ADE2_N"/>
</dbReference>
<dbReference type="Pfam" id="PF01259">
    <property type="entry name" value="SAICAR_synt"/>
    <property type="match status" value="1"/>
</dbReference>
<dbReference type="InterPro" id="IPR050089">
    <property type="entry name" value="SAICAR_synthetase"/>
</dbReference>
<dbReference type="GO" id="GO:0004639">
    <property type="term" value="F:phosphoribosylaminoimidazolesuccinocarboxamide synthase activity"/>
    <property type="evidence" value="ECO:0007669"/>
    <property type="project" value="UniProtKB-UniRule"/>
</dbReference>
<dbReference type="EMBL" id="JAAVJF010000004">
    <property type="protein sequence ID" value="NYR16059.1"/>
    <property type="molecule type" value="Genomic_DNA"/>
</dbReference>
<dbReference type="PROSITE" id="PS01057">
    <property type="entry name" value="SAICAR_SYNTHETASE_1"/>
    <property type="match status" value="1"/>
</dbReference>
<dbReference type="HAMAP" id="MF_00137">
    <property type="entry name" value="SAICAR_synth"/>
    <property type="match status" value="1"/>
</dbReference>
<evidence type="ECO:0000256" key="5">
    <source>
        <dbReference type="ARBA" id="ARBA00022840"/>
    </source>
</evidence>
<dbReference type="UniPathway" id="UPA00074">
    <property type="reaction ID" value="UER00131"/>
</dbReference>
<dbReference type="AlphaFoldDB" id="A0A7L4PAR1"/>
<comment type="pathway">
    <text evidence="1 6">Purine metabolism; IMP biosynthesis via de novo pathway; 5-amino-1-(5-phospho-D-ribosyl)imidazole-4-carboxamide from 5-amino-1-(5-phospho-D-ribosyl)imidazole-4-carboxylate: step 1/2.</text>
</comment>
<keyword evidence="4 6" id="KW-0658">Purine biosynthesis</keyword>
<keyword evidence="5 6" id="KW-0067">ATP-binding</keyword>
<gene>
    <name evidence="6" type="primary">purC</name>
    <name evidence="8" type="ORF">HC235_08985</name>
</gene>
<feature type="domain" description="SAICAR synthetase/ADE2 N-terminal" evidence="7">
    <location>
        <begin position="4"/>
        <end position="212"/>
    </location>
</feature>
<proteinExistence type="inferred from homology"/>
<reference evidence="8 9" key="1">
    <citation type="journal article" date="2020" name="Nat. Commun.">
        <title>The structures of two archaeal type IV pili illuminate evolutionary relationships.</title>
        <authorList>
            <person name="Wang F."/>
            <person name="Baquero D.P."/>
            <person name="Su Z."/>
            <person name="Beltran L.C."/>
            <person name="Prangishvili D."/>
            <person name="Krupovic M."/>
            <person name="Egelman E.H."/>
        </authorList>
    </citation>
    <scope>NUCLEOTIDE SEQUENCE [LARGE SCALE GENOMIC DNA]</scope>
    <source>
        <strain evidence="8 9">2GA</strain>
    </source>
</reference>
<dbReference type="GeneID" id="5055519"/>
<accession>A0A7L4PAR1</accession>
<evidence type="ECO:0000256" key="3">
    <source>
        <dbReference type="ARBA" id="ARBA00022741"/>
    </source>
</evidence>
<dbReference type="GO" id="GO:0006189">
    <property type="term" value="P:'de novo' IMP biosynthetic process"/>
    <property type="evidence" value="ECO:0007669"/>
    <property type="project" value="UniProtKB-UniRule"/>
</dbReference>
<dbReference type="EC" id="6.3.2.6" evidence="6"/>
<evidence type="ECO:0000256" key="1">
    <source>
        <dbReference type="ARBA" id="ARBA00004672"/>
    </source>
</evidence>
<dbReference type="Gene3D" id="3.30.470.20">
    <property type="entry name" value="ATP-grasp fold, B domain"/>
    <property type="match status" value="1"/>
</dbReference>
<dbReference type="OMA" id="EFCYKND"/>
<name>A0A7L4PAR1_9CREN</name>
<dbReference type="InterPro" id="IPR018236">
    <property type="entry name" value="SAICAR_synthetase_CS"/>
</dbReference>
<organism evidence="8 9">
    <name type="scientific">Pyrobaculum arsenaticum</name>
    <dbReference type="NCBI Taxonomy" id="121277"/>
    <lineage>
        <taxon>Archaea</taxon>
        <taxon>Thermoproteota</taxon>
        <taxon>Thermoprotei</taxon>
        <taxon>Thermoproteales</taxon>
        <taxon>Thermoproteaceae</taxon>
        <taxon>Pyrobaculum</taxon>
    </lineage>
</organism>
<evidence type="ECO:0000256" key="2">
    <source>
        <dbReference type="ARBA" id="ARBA00022598"/>
    </source>
</evidence>
<sequence length="234" mass="26118">MELVYEGKAKRMYKSSGLYLMEFKDEVTAGDGAVRATAPGKGALAAETSYLLFRYVSPAVQTHLVDFKPPNALVVKPAEVLPVEVIVRFKAYGSILKRMPRLRPLQPLIRPLVEFHYKDDALHDPLIYPQEVAEAGIASDAEVAEIERAALAAAMALRDLYARADCDFVDVKLEFGKVGGRLVLVDEISGDTFRLLCNGEHLDKEYFRKTRDATGLVERYKKLLELTKSLLQNS</sequence>
<evidence type="ECO:0000313" key="9">
    <source>
        <dbReference type="Proteomes" id="UP000554766"/>
    </source>
</evidence>
<evidence type="ECO:0000259" key="7">
    <source>
        <dbReference type="Pfam" id="PF01259"/>
    </source>
</evidence>
<evidence type="ECO:0000313" key="8">
    <source>
        <dbReference type="EMBL" id="NYR16059.1"/>
    </source>
</evidence>
<dbReference type="Proteomes" id="UP000554766">
    <property type="component" value="Unassembled WGS sequence"/>
</dbReference>
<dbReference type="SUPFAM" id="SSF56104">
    <property type="entry name" value="SAICAR synthase-like"/>
    <property type="match status" value="1"/>
</dbReference>
<dbReference type="RefSeq" id="WP_011901643.1">
    <property type="nucleotide sequence ID" value="NZ_JAAVJF010000004.1"/>
</dbReference>
<comment type="caution">
    <text evidence="8">The sequence shown here is derived from an EMBL/GenBank/DDBJ whole genome shotgun (WGS) entry which is preliminary data.</text>
</comment>
<dbReference type="Gene3D" id="3.30.200.20">
    <property type="entry name" value="Phosphorylase Kinase, domain 1"/>
    <property type="match status" value="1"/>
</dbReference>
<dbReference type="GO" id="GO:0005524">
    <property type="term" value="F:ATP binding"/>
    <property type="evidence" value="ECO:0007669"/>
    <property type="project" value="UniProtKB-KW"/>
</dbReference>
<evidence type="ECO:0000256" key="4">
    <source>
        <dbReference type="ARBA" id="ARBA00022755"/>
    </source>
</evidence>
<keyword evidence="9" id="KW-1185">Reference proteome</keyword>
<dbReference type="PANTHER" id="PTHR43599:SF3">
    <property type="entry name" value="SI:DKEY-6E2.2"/>
    <property type="match status" value="1"/>
</dbReference>